<dbReference type="PANTHER" id="PTHR30532">
    <property type="entry name" value="IRON III DICITRATE-BINDING PERIPLASMIC PROTEIN"/>
    <property type="match status" value="1"/>
</dbReference>
<dbReference type="Gene3D" id="3.40.50.1980">
    <property type="entry name" value="Nitrogenase molybdenum iron protein domain"/>
    <property type="match status" value="1"/>
</dbReference>
<keyword evidence="3" id="KW-0813">Transport</keyword>
<proteinExistence type="inferred from homology"/>
<evidence type="ECO:0000256" key="1">
    <source>
        <dbReference type="ARBA" id="ARBA00004196"/>
    </source>
</evidence>
<comment type="subcellular location">
    <subcellularLocation>
        <location evidence="1">Cell envelope</location>
    </subcellularLocation>
</comment>
<dbReference type="AlphaFoldDB" id="A0A541BLU0"/>
<dbReference type="SUPFAM" id="SSF53807">
    <property type="entry name" value="Helical backbone' metal receptor"/>
    <property type="match status" value="1"/>
</dbReference>
<organism evidence="6 7">
    <name type="scientific">Rhodococcus spelaei</name>
    <dbReference type="NCBI Taxonomy" id="2546320"/>
    <lineage>
        <taxon>Bacteria</taxon>
        <taxon>Bacillati</taxon>
        <taxon>Actinomycetota</taxon>
        <taxon>Actinomycetes</taxon>
        <taxon>Mycobacteriales</taxon>
        <taxon>Nocardiaceae</taxon>
        <taxon>Rhodococcus</taxon>
    </lineage>
</organism>
<dbReference type="OrthoDB" id="9793175at2"/>
<dbReference type="EMBL" id="VIGH01000003">
    <property type="protein sequence ID" value="TQF73300.1"/>
    <property type="molecule type" value="Genomic_DNA"/>
</dbReference>
<sequence length="196" mass="20599">MIGVCRDLSKGTVRTRELRDGRPARDHRLLGRALGKEDLAADKIGAYERRAAAVGADVNAEADGPTVSVVRFAGEPTARIYRSTSFSGIVLADAGIARPASADPDPAKPSSIANDISPELISQADADLILVSTYHSPDDSVVEHAKPFLTSPMWAGLGGRKVDVDDTIWMAAVSVQGADGILDDLAAAFGVDPHRV</sequence>
<dbReference type="InterPro" id="IPR051313">
    <property type="entry name" value="Bact_iron-sidero_bind"/>
</dbReference>
<name>A0A541BLU0_9NOCA</name>
<protein>
    <submittedName>
        <fullName evidence="6">ABC transporter substrate-binding protein</fullName>
    </submittedName>
</protein>
<dbReference type="GO" id="GO:1901678">
    <property type="term" value="P:iron coordination entity transport"/>
    <property type="evidence" value="ECO:0007669"/>
    <property type="project" value="UniProtKB-ARBA"/>
</dbReference>
<keyword evidence="4" id="KW-0732">Signal</keyword>
<feature type="domain" description="Fe/B12 periplasmic-binding" evidence="5">
    <location>
        <begin position="1"/>
        <end position="193"/>
    </location>
</feature>
<evidence type="ECO:0000313" key="6">
    <source>
        <dbReference type="EMBL" id="TQF73300.1"/>
    </source>
</evidence>
<dbReference type="PROSITE" id="PS50983">
    <property type="entry name" value="FE_B12_PBP"/>
    <property type="match status" value="1"/>
</dbReference>
<comment type="similarity">
    <text evidence="2">Belongs to the bacterial solute-binding protein 8 family.</text>
</comment>
<dbReference type="InterPro" id="IPR002491">
    <property type="entry name" value="ABC_transptr_periplasmic_BD"/>
</dbReference>
<dbReference type="Proteomes" id="UP000316256">
    <property type="component" value="Unassembled WGS sequence"/>
</dbReference>
<keyword evidence="7" id="KW-1185">Reference proteome</keyword>
<dbReference type="PANTHER" id="PTHR30532:SF1">
    <property type="entry name" value="IRON(3+)-HYDROXAMATE-BINDING PROTEIN FHUD"/>
    <property type="match status" value="1"/>
</dbReference>
<comment type="caution">
    <text evidence="6">The sequence shown here is derived from an EMBL/GenBank/DDBJ whole genome shotgun (WGS) entry which is preliminary data.</text>
</comment>
<reference evidence="6 7" key="1">
    <citation type="submission" date="2019-06" db="EMBL/GenBank/DDBJ databases">
        <title>Rhodococcus spaelei sp. nov., isolated from a cave.</title>
        <authorList>
            <person name="Lee S.D."/>
        </authorList>
    </citation>
    <scope>NUCLEOTIDE SEQUENCE [LARGE SCALE GENOMIC DNA]</scope>
    <source>
        <strain evidence="6 7">C9-5</strain>
    </source>
</reference>
<evidence type="ECO:0000313" key="7">
    <source>
        <dbReference type="Proteomes" id="UP000316256"/>
    </source>
</evidence>
<gene>
    <name evidence="6" type="ORF">FK531_07205</name>
</gene>
<evidence type="ECO:0000259" key="5">
    <source>
        <dbReference type="PROSITE" id="PS50983"/>
    </source>
</evidence>
<dbReference type="GO" id="GO:0030288">
    <property type="term" value="C:outer membrane-bounded periplasmic space"/>
    <property type="evidence" value="ECO:0007669"/>
    <property type="project" value="TreeGrafter"/>
</dbReference>
<evidence type="ECO:0000256" key="2">
    <source>
        <dbReference type="ARBA" id="ARBA00008814"/>
    </source>
</evidence>
<dbReference type="Pfam" id="PF01497">
    <property type="entry name" value="Peripla_BP_2"/>
    <property type="match status" value="1"/>
</dbReference>
<evidence type="ECO:0000256" key="3">
    <source>
        <dbReference type="ARBA" id="ARBA00022448"/>
    </source>
</evidence>
<evidence type="ECO:0000256" key="4">
    <source>
        <dbReference type="ARBA" id="ARBA00022729"/>
    </source>
</evidence>
<accession>A0A541BLU0</accession>